<proteinExistence type="predicted"/>
<gene>
    <name evidence="1" type="ORF">DBRI00130_LOCUS38985</name>
</gene>
<protein>
    <submittedName>
        <fullName evidence="1">Uncharacterized protein</fullName>
    </submittedName>
</protein>
<organism evidence="1">
    <name type="scientific">Ditylum brightwellii</name>
    <dbReference type="NCBI Taxonomy" id="49249"/>
    <lineage>
        <taxon>Eukaryota</taxon>
        <taxon>Sar</taxon>
        <taxon>Stramenopiles</taxon>
        <taxon>Ochrophyta</taxon>
        <taxon>Bacillariophyta</taxon>
        <taxon>Mediophyceae</taxon>
        <taxon>Lithodesmiophycidae</taxon>
        <taxon>Lithodesmiales</taxon>
        <taxon>Lithodesmiaceae</taxon>
        <taxon>Ditylum</taxon>
    </lineage>
</organism>
<evidence type="ECO:0000313" key="1">
    <source>
        <dbReference type="EMBL" id="CAE4655024.1"/>
    </source>
</evidence>
<dbReference type="AlphaFoldDB" id="A0A7S4SSW5"/>
<accession>A0A7S4SSW5</accession>
<reference evidence="1" key="1">
    <citation type="submission" date="2021-01" db="EMBL/GenBank/DDBJ databases">
        <authorList>
            <person name="Corre E."/>
            <person name="Pelletier E."/>
            <person name="Niang G."/>
            <person name="Scheremetjew M."/>
            <person name="Finn R."/>
            <person name="Kale V."/>
            <person name="Holt S."/>
            <person name="Cochrane G."/>
            <person name="Meng A."/>
            <person name="Brown T."/>
            <person name="Cohen L."/>
        </authorList>
    </citation>
    <scope>NUCLEOTIDE SEQUENCE</scope>
    <source>
        <strain evidence="1">GSO104</strain>
    </source>
</reference>
<dbReference type="EMBL" id="HBNS01053522">
    <property type="protein sequence ID" value="CAE4655024.1"/>
    <property type="molecule type" value="Transcribed_RNA"/>
</dbReference>
<name>A0A7S4SSW5_9STRA</name>
<sequence>MFVLHTGEALLYVSKSILCIQASVNMIVTSLIHAHTTSSVLLTIPFIVSSSVSSALAPHVCWRSSIVGSVCAPSFLPLSLCVTPVLASRLLHCVTGRALQVGLPGPHKLWCSSQVHWCVSGPGHSSKVENSRGAQRAL</sequence>